<gene>
    <name evidence="2" type="ORF">ADN00_06760</name>
</gene>
<evidence type="ECO:0000256" key="1">
    <source>
        <dbReference type="SAM" id="Phobius"/>
    </source>
</evidence>
<feature type="transmembrane region" description="Helical" evidence="1">
    <location>
        <begin position="119"/>
        <end position="140"/>
    </location>
</feature>
<feature type="transmembrane region" description="Helical" evidence="1">
    <location>
        <begin position="152"/>
        <end position="173"/>
    </location>
</feature>
<keyword evidence="1" id="KW-0812">Transmembrane</keyword>
<organism evidence="2 3">
    <name type="scientific">Ornatilinea apprima</name>
    <dbReference type="NCBI Taxonomy" id="1134406"/>
    <lineage>
        <taxon>Bacteria</taxon>
        <taxon>Bacillati</taxon>
        <taxon>Chloroflexota</taxon>
        <taxon>Anaerolineae</taxon>
        <taxon>Anaerolineales</taxon>
        <taxon>Anaerolineaceae</taxon>
        <taxon>Ornatilinea</taxon>
    </lineage>
</organism>
<sequence length="188" mass="20717">MTAAPAPLPVDIANLMWLLPVVFMLHDFEEIIMIKPWLARGLPAIQERYPRLARLIAGSTGGLSQPAFALIVAEEFVIISLLTWLAVAASNLTLWLALLMGFFVHLLMHIGQFIAARAYVPVILTSPPAAAYCLYAAWQINQLYPIDWPKIWLWSAAVAALIVINLAAAVRLAKGFDAWLQTHFSAAT</sequence>
<dbReference type="Proteomes" id="UP000050417">
    <property type="component" value="Unassembled WGS sequence"/>
</dbReference>
<dbReference type="OrthoDB" id="5195477at2"/>
<keyword evidence="3" id="KW-1185">Reference proteome</keyword>
<evidence type="ECO:0000313" key="3">
    <source>
        <dbReference type="Proteomes" id="UP000050417"/>
    </source>
</evidence>
<evidence type="ECO:0008006" key="4">
    <source>
        <dbReference type="Google" id="ProtNLM"/>
    </source>
</evidence>
<comment type="caution">
    <text evidence="2">The sequence shown here is derived from an EMBL/GenBank/DDBJ whole genome shotgun (WGS) entry which is preliminary data.</text>
</comment>
<dbReference type="RefSeq" id="WP_075062221.1">
    <property type="nucleotide sequence ID" value="NZ_LGCL01000018.1"/>
</dbReference>
<keyword evidence="1" id="KW-1133">Transmembrane helix</keyword>
<dbReference type="AlphaFoldDB" id="A0A0P6XZ39"/>
<evidence type="ECO:0000313" key="2">
    <source>
        <dbReference type="EMBL" id="KPL78420.1"/>
    </source>
</evidence>
<proteinExistence type="predicted"/>
<reference evidence="2 3" key="1">
    <citation type="submission" date="2015-07" db="EMBL/GenBank/DDBJ databases">
        <title>Genome sequence of Ornatilinea apprima DSM 23815.</title>
        <authorList>
            <person name="Hemp J."/>
            <person name="Ward L.M."/>
            <person name="Pace L.A."/>
            <person name="Fischer W.W."/>
        </authorList>
    </citation>
    <scope>NUCLEOTIDE SEQUENCE [LARGE SCALE GENOMIC DNA]</scope>
    <source>
        <strain evidence="2 3">P3M-1</strain>
    </source>
</reference>
<accession>A0A0P6XZ39</accession>
<keyword evidence="1" id="KW-0472">Membrane</keyword>
<protein>
    <recommendedName>
        <fullName evidence="4">HXXEE domain-containing protein</fullName>
    </recommendedName>
</protein>
<name>A0A0P6XZ39_9CHLR</name>
<dbReference type="Pfam" id="PF13787">
    <property type="entry name" value="HXXEE"/>
    <property type="match status" value="1"/>
</dbReference>
<dbReference type="STRING" id="1134406.ADN00_06760"/>
<dbReference type="EMBL" id="LGCL01000018">
    <property type="protein sequence ID" value="KPL78420.1"/>
    <property type="molecule type" value="Genomic_DNA"/>
</dbReference>
<feature type="transmembrane region" description="Helical" evidence="1">
    <location>
        <begin position="78"/>
        <end position="107"/>
    </location>
</feature>
<dbReference type="InterPro" id="IPR025671">
    <property type="entry name" value="HXXEE"/>
</dbReference>